<dbReference type="SUPFAM" id="SSF57903">
    <property type="entry name" value="FYVE/PHD zinc finger"/>
    <property type="match status" value="1"/>
</dbReference>
<keyword evidence="10" id="KW-0560">Oxidoreductase</keyword>
<proteinExistence type="inferred from homology"/>
<feature type="compositionally biased region" description="Basic and acidic residues" evidence="16">
    <location>
        <begin position="694"/>
        <end position="703"/>
    </location>
</feature>
<dbReference type="InterPro" id="IPR019787">
    <property type="entry name" value="Znf_PHD-finger"/>
</dbReference>
<feature type="compositionally biased region" description="Polar residues" evidence="16">
    <location>
        <begin position="746"/>
        <end position="771"/>
    </location>
</feature>
<keyword evidence="14" id="KW-0539">Nucleus</keyword>
<gene>
    <name evidence="19" type="ORF">MATL_G00261110</name>
</gene>
<keyword evidence="6" id="KW-0862">Zinc</keyword>
<feature type="domain" description="JmjC" evidence="18">
    <location>
        <begin position="198"/>
        <end position="354"/>
    </location>
</feature>
<dbReference type="EMBL" id="JAFDVH010000025">
    <property type="protein sequence ID" value="KAG7454575.1"/>
    <property type="molecule type" value="Genomic_DNA"/>
</dbReference>
<comment type="subcellular location">
    <subcellularLocation>
        <location evidence="2">Nucleus</location>
    </subcellularLocation>
</comment>
<dbReference type="InterPro" id="IPR019786">
    <property type="entry name" value="Zinc_finger_PHD-type_CS"/>
</dbReference>
<dbReference type="OrthoDB" id="5876800at2759"/>
<dbReference type="Pfam" id="PF17811">
    <property type="entry name" value="JHD"/>
    <property type="match status" value="1"/>
</dbReference>
<evidence type="ECO:0000256" key="16">
    <source>
        <dbReference type="SAM" id="MobiDB-lite"/>
    </source>
</evidence>
<evidence type="ECO:0000256" key="11">
    <source>
        <dbReference type="ARBA" id="ARBA00023004"/>
    </source>
</evidence>
<accession>A0A9D3STI1</accession>
<keyword evidence="13" id="KW-0804">Transcription</keyword>
<dbReference type="GO" id="GO:0005634">
    <property type="term" value="C:nucleus"/>
    <property type="evidence" value="ECO:0007669"/>
    <property type="project" value="UniProtKB-SubCell"/>
</dbReference>
<comment type="caution">
    <text evidence="19">The sequence shown here is derived from an EMBL/GenBank/DDBJ whole genome shotgun (WGS) entry which is preliminary data.</text>
</comment>
<dbReference type="InterPro" id="IPR011011">
    <property type="entry name" value="Znf_FYVE_PHD"/>
</dbReference>
<organism evidence="19 20">
    <name type="scientific">Megalops atlanticus</name>
    <name type="common">Tarpon</name>
    <name type="synonym">Clupea gigantea</name>
    <dbReference type="NCBI Taxonomy" id="7932"/>
    <lineage>
        <taxon>Eukaryota</taxon>
        <taxon>Metazoa</taxon>
        <taxon>Chordata</taxon>
        <taxon>Craniata</taxon>
        <taxon>Vertebrata</taxon>
        <taxon>Euteleostomi</taxon>
        <taxon>Actinopterygii</taxon>
        <taxon>Neopterygii</taxon>
        <taxon>Teleostei</taxon>
        <taxon>Elopiformes</taxon>
        <taxon>Megalopidae</taxon>
        <taxon>Megalops</taxon>
    </lineage>
</organism>
<evidence type="ECO:0000256" key="4">
    <source>
        <dbReference type="ARBA" id="ARBA00022723"/>
    </source>
</evidence>
<dbReference type="GO" id="GO:0008270">
    <property type="term" value="F:zinc ion binding"/>
    <property type="evidence" value="ECO:0007669"/>
    <property type="project" value="UniProtKB-KW"/>
</dbReference>
<feature type="region of interest" description="Disordered" evidence="16">
    <location>
        <begin position="584"/>
        <end position="831"/>
    </location>
</feature>
<feature type="compositionally biased region" description="Polar residues" evidence="16">
    <location>
        <begin position="725"/>
        <end position="738"/>
    </location>
</feature>
<evidence type="ECO:0000256" key="13">
    <source>
        <dbReference type="ARBA" id="ARBA00023163"/>
    </source>
</evidence>
<dbReference type="SUPFAM" id="SSF51197">
    <property type="entry name" value="Clavaminate synthase-like"/>
    <property type="match status" value="1"/>
</dbReference>
<keyword evidence="5 15" id="KW-0863">Zinc-finger</keyword>
<dbReference type="Gene3D" id="2.60.120.650">
    <property type="entry name" value="Cupin"/>
    <property type="match status" value="1"/>
</dbReference>
<dbReference type="GO" id="GO:0007420">
    <property type="term" value="P:brain development"/>
    <property type="evidence" value="ECO:0007669"/>
    <property type="project" value="UniProtKB-ARBA"/>
</dbReference>
<evidence type="ECO:0000256" key="6">
    <source>
        <dbReference type="ARBA" id="ARBA00022833"/>
    </source>
</evidence>
<dbReference type="Proteomes" id="UP001046870">
    <property type="component" value="Chromosome 25"/>
</dbReference>
<dbReference type="FunFam" id="2.60.120.650:FF:000021">
    <property type="entry name" value="Lysine-specific demethylase 7A"/>
    <property type="match status" value="1"/>
</dbReference>
<evidence type="ECO:0000256" key="1">
    <source>
        <dbReference type="ARBA" id="ARBA00001954"/>
    </source>
</evidence>
<keyword evidence="4" id="KW-0479">Metal-binding</keyword>
<dbReference type="PROSITE" id="PS51184">
    <property type="entry name" value="JMJC"/>
    <property type="match status" value="1"/>
</dbReference>
<dbReference type="PANTHER" id="PTHR23123">
    <property type="entry name" value="PHD/F-BOX CONTAINING PROTEIN"/>
    <property type="match status" value="1"/>
</dbReference>
<evidence type="ECO:0000256" key="2">
    <source>
        <dbReference type="ARBA" id="ARBA00004123"/>
    </source>
</evidence>
<dbReference type="AlphaFoldDB" id="A0A9D3STI1"/>
<keyword evidence="12" id="KW-0805">Transcription regulation</keyword>
<evidence type="ECO:0000256" key="3">
    <source>
        <dbReference type="ARBA" id="ARBA00006942"/>
    </source>
</evidence>
<evidence type="ECO:0000313" key="20">
    <source>
        <dbReference type="Proteomes" id="UP001046870"/>
    </source>
</evidence>
<evidence type="ECO:0000313" key="19">
    <source>
        <dbReference type="EMBL" id="KAG7454575.1"/>
    </source>
</evidence>
<evidence type="ECO:0000259" key="18">
    <source>
        <dbReference type="PROSITE" id="PS51184"/>
    </source>
</evidence>
<keyword evidence="7" id="KW-0156">Chromatin regulator</keyword>
<reference evidence="19" key="1">
    <citation type="submission" date="2021-01" db="EMBL/GenBank/DDBJ databases">
        <authorList>
            <person name="Zahm M."/>
            <person name="Roques C."/>
            <person name="Cabau C."/>
            <person name="Klopp C."/>
            <person name="Donnadieu C."/>
            <person name="Jouanno E."/>
            <person name="Lampietro C."/>
            <person name="Louis A."/>
            <person name="Herpin A."/>
            <person name="Echchiki A."/>
            <person name="Berthelot C."/>
            <person name="Parey E."/>
            <person name="Roest-Crollius H."/>
            <person name="Braasch I."/>
            <person name="Postlethwait J."/>
            <person name="Bobe J."/>
            <person name="Montfort J."/>
            <person name="Bouchez O."/>
            <person name="Begum T."/>
            <person name="Mejri S."/>
            <person name="Adams A."/>
            <person name="Chen W.-J."/>
            <person name="Guiguen Y."/>
        </authorList>
    </citation>
    <scope>NUCLEOTIDE SEQUENCE</scope>
    <source>
        <strain evidence="19">YG-15Mar2019-1</strain>
        <tissue evidence="19">Brain</tissue>
    </source>
</reference>
<keyword evidence="20" id="KW-1185">Reference proteome</keyword>
<dbReference type="Pfam" id="PF00628">
    <property type="entry name" value="PHD"/>
    <property type="match status" value="1"/>
</dbReference>
<dbReference type="FunFam" id="3.30.40.10:FF:000193">
    <property type="entry name" value="lysine-specific demethylase PHF2 isoform X1"/>
    <property type="match status" value="1"/>
</dbReference>
<evidence type="ECO:0000256" key="8">
    <source>
        <dbReference type="ARBA" id="ARBA00022902"/>
    </source>
</evidence>
<keyword evidence="11" id="KW-0408">Iron</keyword>
<dbReference type="PROSITE" id="PS50016">
    <property type="entry name" value="ZF_PHD_2"/>
    <property type="match status" value="1"/>
</dbReference>
<dbReference type="InterPro" id="IPR001965">
    <property type="entry name" value="Znf_PHD"/>
</dbReference>
<protein>
    <submittedName>
        <fullName evidence="19">Uncharacterized protein</fullName>
    </submittedName>
</protein>
<dbReference type="PROSITE" id="PS01359">
    <property type="entry name" value="ZF_PHD_1"/>
    <property type="match status" value="1"/>
</dbReference>
<feature type="region of interest" description="Disordered" evidence="16">
    <location>
        <begin position="439"/>
        <end position="479"/>
    </location>
</feature>
<comment type="similarity">
    <text evidence="3">Belongs to the JHDM1 histone demethylase family. JHDM1D subfamily.</text>
</comment>
<feature type="compositionally biased region" description="Basic residues" evidence="16">
    <location>
        <begin position="815"/>
        <end position="831"/>
    </location>
</feature>
<evidence type="ECO:0000256" key="10">
    <source>
        <dbReference type="ARBA" id="ARBA00023002"/>
    </source>
</evidence>
<feature type="domain" description="PHD-type" evidence="17">
    <location>
        <begin position="5"/>
        <end position="56"/>
    </location>
</feature>
<dbReference type="GO" id="GO:0032454">
    <property type="term" value="F:histone H3K9 demethylase activity"/>
    <property type="evidence" value="ECO:0007669"/>
    <property type="project" value="UniProtKB-ARBA"/>
</dbReference>
<dbReference type="GO" id="GO:0071558">
    <property type="term" value="F:histone H3K27me2/H3K27me3 demethylase activity"/>
    <property type="evidence" value="ECO:0007669"/>
    <property type="project" value="UniProtKB-ARBA"/>
</dbReference>
<dbReference type="InterPro" id="IPR050690">
    <property type="entry name" value="JHDM1_Histone_Demethylase"/>
</dbReference>
<evidence type="ECO:0000256" key="7">
    <source>
        <dbReference type="ARBA" id="ARBA00022853"/>
    </source>
</evidence>
<sequence length="831" mass="93870">MAETPLYCVCRQPYDVSRFMIECDICKDWFHGSCVQVEEHYAADIDVYHCPNCSVQHGPSLMKKRCNWHRHDYTEPDDGSKPVQAGTAVFVQQLQARAFPSASEVVVRMQGGQVTQKYLEKEGFQYPIMVPKLEDLGLRLPPPFFSVRDVDHYVGSDKVIDVIDVARQADSKMTLGEFVKYYYKPQRPKVLNVISLEFSDTKMAELVEVPDIAREMSWVENYWPDDSFFPKPFVQKYCLMGVKNSYTDFHIDFGGTSVWYHVLWGEKIFYLIKPTRANLALYEAWSSSPNQSEVFFGEKVDKCYKCVVRQGTTLFLPTGWIHAVLTSQDCMAFGGNFLHNLNIGMQLRCYEMERRLKTPDLFKFPYFEAICWYVAKNLLETLKESREDKCQPPAYLLKGVKALITALKTWLKREIREPTSEVPDHIRPNHLIKELTKEVRYQEEDQGSGGGARPLKSQGSGTPQERGSHARRAAARRLRDHAPSSLDILELHTREVLRSLEAEPLNEDSFFSSRVNRKFNMVSTASAAAAKRSLDGLRLMLCNGRIVRYQGTSHQQERGEQHSASATGEMPSCLSRFLGSVKSELRNGGSSGQSEASDSESEDSCTTQQKYSSKEDSGSSEEEDEEKASNQRGNFHRATPTYQHQDTPHKRCRERPTSPSTEEAIQGMLSMAGLLCPQQPGEGATSQESWWSGSDRHSPHSDGEQESQEDSDSNSTPRHQGELGAQQSPGRACQAESQTELHQRIQDSMNFMDNQSSSEAWASHNSPGTNCQHRETSLSPPLHPSKRPASNPPPISNQATKGKRPKKGMATAKQRLGKILRLGRHSSHLFV</sequence>
<dbReference type="Gene3D" id="1.20.58.1360">
    <property type="match status" value="1"/>
</dbReference>
<keyword evidence="8" id="KW-0524">Neurogenesis</keyword>
<evidence type="ECO:0000256" key="5">
    <source>
        <dbReference type="ARBA" id="ARBA00022771"/>
    </source>
</evidence>
<evidence type="ECO:0000256" key="15">
    <source>
        <dbReference type="PROSITE-ProRule" id="PRU00146"/>
    </source>
</evidence>
<feature type="compositionally biased region" description="Basic residues" evidence="16">
    <location>
        <begin position="469"/>
        <end position="479"/>
    </location>
</feature>
<dbReference type="SMART" id="SM00249">
    <property type="entry name" value="PHD"/>
    <property type="match status" value="1"/>
</dbReference>
<comment type="cofactor">
    <cofactor evidence="1">
        <name>Fe(2+)</name>
        <dbReference type="ChEBI" id="CHEBI:29033"/>
    </cofactor>
</comment>
<dbReference type="SMART" id="SM00558">
    <property type="entry name" value="JmjC"/>
    <property type="match status" value="1"/>
</dbReference>
<dbReference type="InterPro" id="IPR041070">
    <property type="entry name" value="JHD"/>
</dbReference>
<name>A0A9D3STI1_MEGAT</name>
<dbReference type="InterPro" id="IPR003347">
    <property type="entry name" value="JmjC_dom"/>
</dbReference>
<evidence type="ECO:0000256" key="9">
    <source>
        <dbReference type="ARBA" id="ARBA00022964"/>
    </source>
</evidence>
<evidence type="ECO:0000256" key="12">
    <source>
        <dbReference type="ARBA" id="ARBA00023015"/>
    </source>
</evidence>
<dbReference type="Pfam" id="PF02373">
    <property type="entry name" value="JmjC"/>
    <property type="match status" value="1"/>
</dbReference>
<keyword evidence="9" id="KW-0223">Dioxygenase</keyword>
<evidence type="ECO:0000256" key="14">
    <source>
        <dbReference type="ARBA" id="ARBA00023242"/>
    </source>
</evidence>
<evidence type="ECO:0000259" key="17">
    <source>
        <dbReference type="PROSITE" id="PS50016"/>
    </source>
</evidence>